<keyword evidence="11 16" id="KW-1133">Transmembrane helix</keyword>
<dbReference type="InterPro" id="IPR050515">
    <property type="entry name" value="Beta-lactam/transpept"/>
</dbReference>
<evidence type="ECO:0000256" key="11">
    <source>
        <dbReference type="ARBA" id="ARBA00022989"/>
    </source>
</evidence>
<comment type="catalytic activity">
    <reaction evidence="16">
        <text>Preferential cleavage: (Ac)2-L-Lys-D-Ala-|-D-Ala. Also transpeptidation of peptidyl-alanyl moieties that are N-acyl substituents of D-alanine.</text>
        <dbReference type="EC" id="3.4.16.4"/>
    </reaction>
</comment>
<dbReference type="PANTHER" id="PTHR30627">
    <property type="entry name" value="PEPTIDOGLYCAN D,D-TRANSPEPTIDASE"/>
    <property type="match status" value="1"/>
</dbReference>
<evidence type="ECO:0000256" key="13">
    <source>
        <dbReference type="ARBA" id="ARBA00023210"/>
    </source>
</evidence>
<evidence type="ECO:0000313" key="20">
    <source>
        <dbReference type="Proteomes" id="UP001500133"/>
    </source>
</evidence>
<keyword evidence="14 16" id="KW-0131">Cell cycle</keyword>
<name>A0ABP7LR68_9GAMM</name>
<comment type="pathway">
    <text evidence="16">Cell wall biogenesis; peptidoglycan biosynthesis.</text>
</comment>
<dbReference type="SUPFAM" id="SSF56601">
    <property type="entry name" value="beta-lactamase/transpeptidase-like"/>
    <property type="match status" value="1"/>
</dbReference>
<feature type="active site" description="Acyl-ester intermediate" evidence="16">
    <location>
        <position position="301"/>
    </location>
</feature>
<evidence type="ECO:0000256" key="10">
    <source>
        <dbReference type="ARBA" id="ARBA00022984"/>
    </source>
</evidence>
<evidence type="ECO:0000256" key="8">
    <source>
        <dbReference type="ARBA" id="ARBA00022801"/>
    </source>
</evidence>
<keyword evidence="20" id="KW-1185">Reference proteome</keyword>
<accession>A0ABP7LR68</accession>
<dbReference type="EMBL" id="BAAAZT010000072">
    <property type="protein sequence ID" value="GAA3907002.1"/>
    <property type="molecule type" value="Genomic_DNA"/>
</dbReference>
<proteinExistence type="inferred from homology"/>
<feature type="transmembrane region" description="Helical" evidence="16">
    <location>
        <begin position="20"/>
        <end position="42"/>
    </location>
</feature>
<comment type="function">
    <text evidence="16">Catalyzes cross-linking of the peptidoglycan cell wall at the division septum.</text>
</comment>
<comment type="similarity">
    <text evidence="16">Belongs to the transpeptidase family. FtsI subfamily.</text>
</comment>
<evidence type="ECO:0000256" key="2">
    <source>
        <dbReference type="ARBA" id="ARBA00022475"/>
    </source>
</evidence>
<keyword evidence="9 16" id="KW-0133">Cell shape</keyword>
<evidence type="ECO:0000259" key="17">
    <source>
        <dbReference type="Pfam" id="PF00905"/>
    </source>
</evidence>
<evidence type="ECO:0000256" key="5">
    <source>
        <dbReference type="ARBA" id="ARBA00022645"/>
    </source>
</evidence>
<evidence type="ECO:0000256" key="1">
    <source>
        <dbReference type="ARBA" id="ARBA00004370"/>
    </source>
</evidence>
<dbReference type="InterPro" id="IPR005311">
    <property type="entry name" value="PBP_dimer"/>
</dbReference>
<evidence type="ECO:0000256" key="4">
    <source>
        <dbReference type="ARBA" id="ARBA00022618"/>
    </source>
</evidence>
<dbReference type="EC" id="3.4.16.4" evidence="16"/>
<evidence type="ECO:0000256" key="15">
    <source>
        <dbReference type="ARBA" id="ARBA00023316"/>
    </source>
</evidence>
<evidence type="ECO:0000256" key="9">
    <source>
        <dbReference type="ARBA" id="ARBA00022960"/>
    </source>
</evidence>
<dbReference type="Proteomes" id="UP001500133">
    <property type="component" value="Unassembled WGS sequence"/>
</dbReference>
<dbReference type="SUPFAM" id="SSF56519">
    <property type="entry name" value="Penicillin binding protein dimerisation domain"/>
    <property type="match status" value="1"/>
</dbReference>
<dbReference type="Gene3D" id="3.40.710.10">
    <property type="entry name" value="DD-peptidase/beta-lactamase superfamily"/>
    <property type="match status" value="1"/>
</dbReference>
<keyword evidence="10 16" id="KW-0573">Peptidoglycan synthesis</keyword>
<dbReference type="InterPro" id="IPR036138">
    <property type="entry name" value="PBP_dimer_sf"/>
</dbReference>
<comment type="subcellular location">
    <subcellularLocation>
        <location evidence="16">Cell inner membrane</location>
        <topology evidence="16">Single-pass membrane protein</topology>
    </subcellularLocation>
    <subcellularLocation>
        <location evidence="1">Membrane</location>
    </subcellularLocation>
</comment>
<dbReference type="InterPro" id="IPR037532">
    <property type="entry name" value="FtsI_transpept"/>
</dbReference>
<keyword evidence="2 16" id="KW-1003">Cell membrane</keyword>
<evidence type="ECO:0000256" key="16">
    <source>
        <dbReference type="HAMAP-Rule" id="MF_02080"/>
    </source>
</evidence>
<gene>
    <name evidence="16 19" type="primary">ftsI</name>
    <name evidence="19" type="ORF">GCM10022228_16580</name>
</gene>
<dbReference type="Gene3D" id="3.90.1310.10">
    <property type="entry name" value="Penicillin-binding protein 2a (Domain 2)"/>
    <property type="match status" value="1"/>
</dbReference>
<keyword evidence="5 16" id="KW-0121">Carboxypeptidase</keyword>
<comment type="caution">
    <text evidence="19">The sequence shown here is derived from an EMBL/GenBank/DDBJ whole genome shotgun (WGS) entry which is preliminary data.</text>
</comment>
<dbReference type="Pfam" id="PF03717">
    <property type="entry name" value="PBP_dimer"/>
    <property type="match status" value="1"/>
</dbReference>
<dbReference type="Pfam" id="PF00905">
    <property type="entry name" value="Transpeptidase"/>
    <property type="match status" value="1"/>
</dbReference>
<dbReference type="InterPro" id="IPR012338">
    <property type="entry name" value="Beta-lactam/transpept-like"/>
</dbReference>
<keyword evidence="12 16" id="KW-0472">Membrane</keyword>
<keyword evidence="3 16" id="KW-0997">Cell inner membrane</keyword>
<keyword evidence="15 16" id="KW-0961">Cell wall biogenesis/degradation</keyword>
<keyword evidence="13 16" id="KW-0717">Septation</keyword>
<evidence type="ECO:0000256" key="3">
    <source>
        <dbReference type="ARBA" id="ARBA00022519"/>
    </source>
</evidence>
<dbReference type="InterPro" id="IPR001460">
    <property type="entry name" value="PCN-bd_Tpept"/>
</dbReference>
<keyword evidence="6 16" id="KW-0645">Protease</keyword>
<keyword evidence="4 16" id="KW-0132">Cell division</keyword>
<evidence type="ECO:0000313" key="19">
    <source>
        <dbReference type="EMBL" id="GAA3907002.1"/>
    </source>
</evidence>
<feature type="domain" description="Penicillin-binding protein transpeptidase" evidence="17">
    <location>
        <begin position="254"/>
        <end position="549"/>
    </location>
</feature>
<protein>
    <recommendedName>
        <fullName evidence="16">Peptidoglycan D,D-transpeptidase FtsI</fullName>
        <ecNumber evidence="16">3.4.16.4</ecNumber>
    </recommendedName>
    <alternativeName>
        <fullName evidence="16">Penicillin-binding protein 3</fullName>
        <shortName evidence="16">PBP-3</shortName>
    </alternativeName>
</protein>
<evidence type="ECO:0000256" key="7">
    <source>
        <dbReference type="ARBA" id="ARBA00022692"/>
    </source>
</evidence>
<dbReference type="Gene3D" id="3.30.450.330">
    <property type="match status" value="1"/>
</dbReference>
<reference evidence="20" key="1">
    <citation type="journal article" date="2019" name="Int. J. Syst. Evol. Microbiol.">
        <title>The Global Catalogue of Microorganisms (GCM) 10K type strain sequencing project: providing services to taxonomists for standard genome sequencing and annotation.</title>
        <authorList>
            <consortium name="The Broad Institute Genomics Platform"/>
            <consortium name="The Broad Institute Genome Sequencing Center for Infectious Disease"/>
            <person name="Wu L."/>
            <person name="Ma J."/>
        </authorList>
    </citation>
    <scope>NUCLEOTIDE SEQUENCE [LARGE SCALE GENOMIC DNA]</scope>
    <source>
        <strain evidence="20">JCM 16914</strain>
    </source>
</reference>
<evidence type="ECO:0000259" key="18">
    <source>
        <dbReference type="Pfam" id="PF03717"/>
    </source>
</evidence>
<dbReference type="RefSeq" id="WP_344704237.1">
    <property type="nucleotide sequence ID" value="NZ_BAAAZT010000072.1"/>
</dbReference>
<evidence type="ECO:0000256" key="14">
    <source>
        <dbReference type="ARBA" id="ARBA00023306"/>
    </source>
</evidence>
<evidence type="ECO:0000256" key="12">
    <source>
        <dbReference type="ARBA" id="ARBA00023136"/>
    </source>
</evidence>
<dbReference type="Gene3D" id="1.10.150.770">
    <property type="match status" value="1"/>
</dbReference>
<sequence>MSGKPSTGKPAPVVPPLAGWRFGLVLLGVVAVAVVLIGRITLLQVIDRPFLQSQGDARTLRHEAIPAHRGMVTDRHGEPLAISTPVITLWANPQKLPHDPVKRVVLAQALGMNLIEFDARVARYSDHEFMYLRRQMTPQAAQKVLDMHMAGVYSQQEYKRYYPAGEVAAQLVGVTNVDDVGQEGMELAYQPYLAGQPGKRRILQDRRGRLVRELDVVRDAQPGGDLTLAIDQRLQYMACRELRDAVEKNDAAGGVLVMLDARTGEVLAMANLPSYNPNNRAGLDPSGLRNQALVDVFEPGSVVKPLAMSAVLERQGFTPETVIDTTPGWMRIDGYTIRDFRNYGELSLTNVLVKSSNIGMSRLALKMDDTAIWQRYNRLGFAQSPGTGFPGEAGGSLPDTVDFSRSERASLAYGYGLSVSAVQLASAYTAIANHGRRMPPSLLKLDEAPSGEPVIEPQVADDLMGMLEAVVGPNTGGRRARVEGYRVAGKTGTVRKTGQNGYDKNAYRSVFVGIAPASRPRIVTAVMIDHPQAGEFYGGAVAAPVFSAVAGNALRLLDVPPDAEASPRE</sequence>
<feature type="domain" description="Penicillin-binding protein dimerisation" evidence="18">
    <location>
        <begin position="65"/>
        <end position="214"/>
    </location>
</feature>
<dbReference type="HAMAP" id="MF_02080">
    <property type="entry name" value="FtsI_transpept"/>
    <property type="match status" value="1"/>
</dbReference>
<organism evidence="19 20">
    <name type="scientific">Halomonas cibimaris</name>
    <dbReference type="NCBI Taxonomy" id="657012"/>
    <lineage>
        <taxon>Bacteria</taxon>
        <taxon>Pseudomonadati</taxon>
        <taxon>Pseudomonadota</taxon>
        <taxon>Gammaproteobacteria</taxon>
        <taxon>Oceanospirillales</taxon>
        <taxon>Halomonadaceae</taxon>
        <taxon>Halomonas</taxon>
    </lineage>
</organism>
<keyword evidence="7 16" id="KW-0812">Transmembrane</keyword>
<keyword evidence="8 16" id="KW-0378">Hydrolase</keyword>
<evidence type="ECO:0000256" key="6">
    <source>
        <dbReference type="ARBA" id="ARBA00022670"/>
    </source>
</evidence>
<dbReference type="PANTHER" id="PTHR30627:SF1">
    <property type="entry name" value="PEPTIDOGLYCAN D,D-TRANSPEPTIDASE FTSI"/>
    <property type="match status" value="1"/>
</dbReference>